<feature type="signal peptide" evidence="9">
    <location>
        <begin position="1"/>
        <end position="22"/>
    </location>
</feature>
<dbReference type="PANTHER" id="PTHR10353">
    <property type="entry name" value="GLYCOSYL HYDROLASE"/>
    <property type="match status" value="1"/>
</dbReference>
<feature type="active site" description="Nucleophile" evidence="6">
    <location>
        <position position="371"/>
    </location>
</feature>
<protein>
    <submittedName>
        <fullName evidence="10">Lactase-phlorizin hydrolase-like</fullName>
    </submittedName>
</protein>
<dbReference type="SUPFAM" id="SSF51445">
    <property type="entry name" value="(Trans)glycosidases"/>
    <property type="match status" value="1"/>
</dbReference>
<dbReference type="FunFam" id="3.20.20.80:FF:000013">
    <property type="entry name" value="lactase-phlorizin hydrolase"/>
    <property type="match status" value="1"/>
</dbReference>
<keyword evidence="8" id="KW-0472">Membrane</keyword>
<dbReference type="InterPro" id="IPR018120">
    <property type="entry name" value="Glyco_hydro_1_AS"/>
</dbReference>
<comment type="subunit">
    <text evidence="2">Homodimer.</text>
</comment>
<feature type="chain" id="PRO_5018704596" evidence="9">
    <location>
        <begin position="23"/>
        <end position="552"/>
    </location>
</feature>
<feature type="transmembrane region" description="Helical" evidence="8">
    <location>
        <begin position="511"/>
        <end position="533"/>
    </location>
</feature>
<dbReference type="PANTHER" id="PTHR10353:SF38">
    <property type="entry name" value="LACTASE_PHLORIZIN HYDROLASE"/>
    <property type="match status" value="1"/>
</dbReference>
<dbReference type="GO" id="GO:0005975">
    <property type="term" value="P:carbohydrate metabolic process"/>
    <property type="evidence" value="ECO:0007669"/>
    <property type="project" value="InterPro"/>
</dbReference>
<dbReference type="Ensembl" id="ENSAPOT00000003107.1">
    <property type="protein sequence ID" value="ENSAPOP00000026677.1"/>
    <property type="gene ID" value="ENSAPOG00000010736.1"/>
</dbReference>
<evidence type="ECO:0000256" key="4">
    <source>
        <dbReference type="ARBA" id="ARBA00023180"/>
    </source>
</evidence>
<evidence type="ECO:0000256" key="3">
    <source>
        <dbReference type="ARBA" id="ARBA00022801"/>
    </source>
</evidence>
<dbReference type="PRINTS" id="PR00131">
    <property type="entry name" value="GLHYDRLASE1"/>
</dbReference>
<evidence type="ECO:0000256" key="8">
    <source>
        <dbReference type="SAM" id="Phobius"/>
    </source>
</evidence>
<dbReference type="Pfam" id="PF00232">
    <property type="entry name" value="Glyco_hydro_1"/>
    <property type="match status" value="1"/>
</dbReference>
<keyword evidence="11" id="KW-1185">Reference proteome</keyword>
<name>A0A3Q1GGR7_9TELE</name>
<dbReference type="Gene3D" id="3.20.20.80">
    <property type="entry name" value="Glycosidases"/>
    <property type="match status" value="1"/>
</dbReference>
<dbReference type="GO" id="GO:0000016">
    <property type="term" value="F:lactase activity"/>
    <property type="evidence" value="ECO:0007669"/>
    <property type="project" value="TreeGrafter"/>
</dbReference>
<keyword evidence="4" id="KW-0325">Glycoprotein</keyword>
<keyword evidence="8" id="KW-0812">Transmembrane</keyword>
<evidence type="ECO:0000256" key="9">
    <source>
        <dbReference type="SAM" id="SignalP"/>
    </source>
</evidence>
<keyword evidence="8" id="KW-1133">Transmembrane helix</keyword>
<accession>A0A3Q1GGR7</accession>
<dbReference type="Proteomes" id="UP000257200">
    <property type="component" value="Unplaced"/>
</dbReference>
<comment type="similarity">
    <text evidence="1 7">Belongs to the glycosyl hydrolase 1 family.</text>
</comment>
<keyword evidence="9" id="KW-0732">Signal</keyword>
<evidence type="ECO:0000256" key="5">
    <source>
        <dbReference type="ARBA" id="ARBA00023295"/>
    </source>
</evidence>
<proteinExistence type="inferred from homology"/>
<reference evidence="10" key="2">
    <citation type="submission" date="2025-09" db="UniProtKB">
        <authorList>
            <consortium name="Ensembl"/>
        </authorList>
    </citation>
    <scope>IDENTIFICATION</scope>
</reference>
<dbReference type="InterPro" id="IPR017853">
    <property type="entry name" value="GH"/>
</dbReference>
<keyword evidence="5" id="KW-0326">Glycosidase</keyword>
<evidence type="ECO:0000313" key="11">
    <source>
        <dbReference type="Proteomes" id="UP000257200"/>
    </source>
</evidence>
<dbReference type="InParanoid" id="A0A3Q1GGR7"/>
<sequence>MQRVFAMAAFVILLFFSFQIEGSWRADGKGLSIWDKFAHTPLRVGDSDNGDIACDSYNKIDEDIEVLKKLKVTHYRFSVSWSRVLPDGTTNNINEAGLNYYHRLVDGLKAANIQPQITLYHWDLPLELQKVGGWLNETVVQRFRDYADVLFSRLGSKVKFWITLNEPYIVANLGYGYGTFAPGIFNKQYTAAHNLIKAHAEAWHLYNDTYRATQDGLISITINSDWAEPRNPHKQEDVDAAMRYLQFFIGWFAHPIFKGDYPEIMKSIIRRRSLAAGLPQSRLPEFTPEEISRIKGTHDYFGLNHYTTVLASPYDLGNQQDYEGDRGTRQTHDRTWIGSGSFWLKITPFGFRRLLKFIKEEYGNPAIYVTENGISERGVVDLNDVFRIYYYENYINQGLKARVLDEVNLKAYTAWSLMDNFEWAAGFAEQFGLFFVNRSDPDLPRIPKNSALRYATIINCNGFPDPANGTHECLKPEPEVTPAPTEEPGYPVDKVNFLGRQLSADDAEVSLYVLFGFLLASIFGIIGFAYGLLTTRKKVKKASKESVKMDRM</sequence>
<dbReference type="AlphaFoldDB" id="A0A3Q1GGR7"/>
<evidence type="ECO:0000256" key="1">
    <source>
        <dbReference type="ARBA" id="ARBA00010838"/>
    </source>
</evidence>
<dbReference type="GeneTree" id="ENSGT00940000155324"/>
<evidence type="ECO:0000256" key="7">
    <source>
        <dbReference type="RuleBase" id="RU003690"/>
    </source>
</evidence>
<evidence type="ECO:0000313" key="10">
    <source>
        <dbReference type="Ensembl" id="ENSAPOP00000026677.1"/>
    </source>
</evidence>
<keyword evidence="3" id="KW-0378">Hydrolase</keyword>
<evidence type="ECO:0000256" key="2">
    <source>
        <dbReference type="ARBA" id="ARBA00011738"/>
    </source>
</evidence>
<dbReference type="PROSITE" id="PS00572">
    <property type="entry name" value="GLYCOSYL_HYDROL_F1_1"/>
    <property type="match status" value="1"/>
</dbReference>
<dbReference type="STRING" id="80966.ENSAPOP00000026677"/>
<reference evidence="10" key="1">
    <citation type="submission" date="2025-08" db="UniProtKB">
        <authorList>
            <consortium name="Ensembl"/>
        </authorList>
    </citation>
    <scope>IDENTIFICATION</scope>
</reference>
<dbReference type="InterPro" id="IPR001360">
    <property type="entry name" value="Glyco_hydro_1"/>
</dbReference>
<evidence type="ECO:0000256" key="6">
    <source>
        <dbReference type="PROSITE-ProRule" id="PRU10055"/>
    </source>
</evidence>
<organism evidence="10 11">
    <name type="scientific">Acanthochromis polyacanthus</name>
    <name type="common">spiny chromis</name>
    <dbReference type="NCBI Taxonomy" id="80966"/>
    <lineage>
        <taxon>Eukaryota</taxon>
        <taxon>Metazoa</taxon>
        <taxon>Chordata</taxon>
        <taxon>Craniata</taxon>
        <taxon>Vertebrata</taxon>
        <taxon>Euteleostomi</taxon>
        <taxon>Actinopterygii</taxon>
        <taxon>Neopterygii</taxon>
        <taxon>Teleostei</taxon>
        <taxon>Neoteleostei</taxon>
        <taxon>Acanthomorphata</taxon>
        <taxon>Ovalentaria</taxon>
        <taxon>Pomacentridae</taxon>
        <taxon>Acanthochromis</taxon>
    </lineage>
</organism>